<reference evidence="5" key="1">
    <citation type="journal article" date="2016" name="Nat. Commun.">
        <title>Genome analysis of three Pneumocystis species reveals adaptation mechanisms to life exclusively in mammalian hosts.</title>
        <authorList>
            <person name="Ma L."/>
            <person name="Chen Z."/>
            <person name="Huang D.W."/>
            <person name="Kutty G."/>
            <person name="Ishihara M."/>
            <person name="Wang H."/>
            <person name="Abouelleil A."/>
            <person name="Bishop L."/>
            <person name="Davey E."/>
            <person name="Deng R."/>
            <person name="Deng X."/>
            <person name="Fan L."/>
            <person name="Fantoni G."/>
            <person name="Fitzgerald M."/>
            <person name="Gogineni E."/>
            <person name="Goldberg J.M."/>
            <person name="Handley G."/>
            <person name="Hu X."/>
            <person name="Huber C."/>
            <person name="Jiao X."/>
            <person name="Jones K."/>
            <person name="Levin J.Z."/>
            <person name="Liu Y."/>
            <person name="Macdonald P."/>
            <person name="Melnikov A."/>
            <person name="Raley C."/>
            <person name="Sassi M."/>
            <person name="Sherman B.T."/>
            <person name="Song X."/>
            <person name="Sykes S."/>
            <person name="Tran B."/>
            <person name="Walsh L."/>
            <person name="Xia Y."/>
            <person name="Yang J."/>
            <person name="Young S."/>
            <person name="Zeng Q."/>
            <person name="Zheng X."/>
            <person name="Stephens R."/>
            <person name="Nusbaum C."/>
            <person name="Birren B.W."/>
            <person name="Azadi P."/>
            <person name="Lempicki R.A."/>
            <person name="Cuomo C.A."/>
            <person name="Kovacs J.A."/>
        </authorList>
    </citation>
    <scope>NUCLEOTIDE SEQUENCE [LARGE SCALE GENOMIC DNA]</scope>
    <source>
        <strain evidence="5">RU7</strain>
    </source>
</reference>
<evidence type="ECO:0000256" key="2">
    <source>
        <dbReference type="ARBA" id="ARBA00022980"/>
    </source>
</evidence>
<keyword evidence="5" id="KW-1185">Reference proteome</keyword>
<dbReference type="RefSeq" id="XP_018230959.1">
    <property type="nucleotide sequence ID" value="XM_018372625.1"/>
</dbReference>
<comment type="caution">
    <text evidence="4">The sequence shown here is derived from an EMBL/GenBank/DDBJ whole genome shotgun (WGS) entry which is preliminary data.</text>
</comment>
<accession>A0A0W4ZV80</accession>
<dbReference type="GeneID" id="28938880"/>
<comment type="similarity">
    <text evidence="1">Belongs to the universal ribosomal protein uS14 family.</text>
</comment>
<evidence type="ECO:0000313" key="4">
    <source>
        <dbReference type="EMBL" id="KTW32267.1"/>
    </source>
</evidence>
<evidence type="ECO:0000313" key="5">
    <source>
        <dbReference type="Proteomes" id="UP000053447"/>
    </source>
</evidence>
<dbReference type="GO" id="GO:0003735">
    <property type="term" value="F:structural constituent of ribosome"/>
    <property type="evidence" value="ECO:0007669"/>
    <property type="project" value="InterPro"/>
</dbReference>
<keyword evidence="2" id="KW-0689">Ribosomal protein</keyword>
<dbReference type="OrthoDB" id="413436at2759"/>
<evidence type="ECO:0000256" key="3">
    <source>
        <dbReference type="ARBA" id="ARBA00023274"/>
    </source>
</evidence>
<proteinExistence type="inferred from homology"/>
<organism evidence="4 5">
    <name type="scientific">Pneumocystis jirovecii (strain RU7)</name>
    <name type="common">Human pneumocystis pneumonia agent</name>
    <dbReference type="NCBI Taxonomy" id="1408657"/>
    <lineage>
        <taxon>Eukaryota</taxon>
        <taxon>Fungi</taxon>
        <taxon>Dikarya</taxon>
        <taxon>Ascomycota</taxon>
        <taxon>Taphrinomycotina</taxon>
        <taxon>Pneumocystomycetes</taxon>
        <taxon>Pneumocystaceae</taxon>
        <taxon>Pneumocystis</taxon>
    </lineage>
</organism>
<dbReference type="SUPFAM" id="SSF57716">
    <property type="entry name" value="Glucocorticoid receptor-like (DNA-binding domain)"/>
    <property type="match status" value="1"/>
</dbReference>
<evidence type="ECO:0000256" key="1">
    <source>
        <dbReference type="ARBA" id="ARBA00009083"/>
    </source>
</evidence>
<dbReference type="AlphaFoldDB" id="A0A0W4ZV80"/>
<dbReference type="Proteomes" id="UP000053447">
    <property type="component" value="Unassembled WGS sequence"/>
</dbReference>
<protein>
    <submittedName>
        <fullName evidence="4">Uncharacterized protein</fullName>
    </submittedName>
</protein>
<sequence length="103" mass="11409">MGRRVAAAAAEAERQALRHIVRNTGRAAEERVRAQAQLAAMEGQTRMGRVKNRCIETGRGRGVLRDFGMCRYQFRVNALAGRLPGVKKVGSQVGDQSLWQASW</sequence>
<dbReference type="STRING" id="1408657.A0A0W4ZV80"/>
<dbReference type="VEuPathDB" id="FungiDB:T551_00358"/>
<keyword evidence="3" id="KW-0687">Ribonucleoprotein</keyword>
<dbReference type="Pfam" id="PF00253">
    <property type="entry name" value="Ribosomal_S14"/>
    <property type="match status" value="1"/>
</dbReference>
<dbReference type="InterPro" id="IPR018271">
    <property type="entry name" value="Ribosomal_uS14_CS"/>
</dbReference>
<dbReference type="GO" id="GO:0005763">
    <property type="term" value="C:mitochondrial small ribosomal subunit"/>
    <property type="evidence" value="ECO:0007669"/>
    <property type="project" value="TreeGrafter"/>
</dbReference>
<gene>
    <name evidence="4" type="ORF">T551_00358</name>
</gene>
<dbReference type="Gene3D" id="1.10.287.1480">
    <property type="match status" value="1"/>
</dbReference>
<dbReference type="EMBL" id="LFWA01000002">
    <property type="protein sequence ID" value="KTW32267.1"/>
    <property type="molecule type" value="Genomic_DNA"/>
</dbReference>
<dbReference type="PROSITE" id="PS00527">
    <property type="entry name" value="RIBOSOMAL_S14"/>
    <property type="match status" value="1"/>
</dbReference>
<dbReference type="InterPro" id="IPR001209">
    <property type="entry name" value="Ribosomal_uS14"/>
</dbReference>
<dbReference type="PANTHER" id="PTHR19836:SF19">
    <property type="entry name" value="SMALL RIBOSOMAL SUBUNIT PROTEIN US14M"/>
    <property type="match status" value="1"/>
</dbReference>
<name>A0A0W4ZV80_PNEJ7</name>
<dbReference type="GO" id="GO:0006412">
    <property type="term" value="P:translation"/>
    <property type="evidence" value="ECO:0007669"/>
    <property type="project" value="InterPro"/>
</dbReference>
<dbReference type="PANTHER" id="PTHR19836">
    <property type="entry name" value="30S RIBOSOMAL PROTEIN S14"/>
    <property type="match status" value="1"/>
</dbReference>